<dbReference type="Proteomes" id="UP001589813">
    <property type="component" value="Unassembled WGS sequence"/>
</dbReference>
<dbReference type="RefSeq" id="WP_377240913.1">
    <property type="nucleotide sequence ID" value="NZ_JBHLXP010000001.1"/>
</dbReference>
<dbReference type="PANTHER" id="PTHR23419">
    <property type="entry name" value="DIVALENT CATION TOLERANCE CUTA-RELATED"/>
    <property type="match status" value="1"/>
</dbReference>
<keyword evidence="3" id="KW-1185">Reference proteome</keyword>
<dbReference type="Gene3D" id="3.30.70.120">
    <property type="match status" value="1"/>
</dbReference>
<comment type="similarity">
    <text evidence="1">Belongs to the CutA family.</text>
</comment>
<dbReference type="EMBL" id="JBHLXP010000001">
    <property type="protein sequence ID" value="MFC0047535.1"/>
    <property type="molecule type" value="Genomic_DNA"/>
</dbReference>
<dbReference type="PANTHER" id="PTHR23419:SF8">
    <property type="entry name" value="FI09726P"/>
    <property type="match status" value="1"/>
</dbReference>
<dbReference type="InterPro" id="IPR011322">
    <property type="entry name" value="N-reg_PII-like_a/b"/>
</dbReference>
<dbReference type="InterPro" id="IPR015867">
    <property type="entry name" value="N-reg_PII/ATP_PRibTrfase_C"/>
</dbReference>
<name>A0ABV6B9J6_9GAMM</name>
<evidence type="ECO:0000256" key="1">
    <source>
        <dbReference type="ARBA" id="ARBA00010169"/>
    </source>
</evidence>
<comment type="caution">
    <text evidence="2">The sequence shown here is derived from an EMBL/GenBank/DDBJ whole genome shotgun (WGS) entry which is preliminary data.</text>
</comment>
<evidence type="ECO:0000313" key="2">
    <source>
        <dbReference type="EMBL" id="MFC0047535.1"/>
    </source>
</evidence>
<evidence type="ECO:0000313" key="3">
    <source>
        <dbReference type="Proteomes" id="UP001589813"/>
    </source>
</evidence>
<accession>A0ABV6B9J6</accession>
<reference evidence="2 3" key="1">
    <citation type="submission" date="2024-09" db="EMBL/GenBank/DDBJ databases">
        <authorList>
            <person name="Sun Q."/>
            <person name="Mori K."/>
        </authorList>
    </citation>
    <scope>NUCLEOTIDE SEQUENCE [LARGE SCALE GENOMIC DNA]</scope>
    <source>
        <strain evidence="2 3">KCTC 23315</strain>
    </source>
</reference>
<dbReference type="Pfam" id="PF03091">
    <property type="entry name" value="CutA1"/>
    <property type="match status" value="1"/>
</dbReference>
<dbReference type="SUPFAM" id="SSF54913">
    <property type="entry name" value="GlnB-like"/>
    <property type="match status" value="1"/>
</dbReference>
<organism evidence="2 3">
    <name type="scientific">Rheinheimera tilapiae</name>
    <dbReference type="NCBI Taxonomy" id="875043"/>
    <lineage>
        <taxon>Bacteria</taxon>
        <taxon>Pseudomonadati</taxon>
        <taxon>Pseudomonadota</taxon>
        <taxon>Gammaproteobacteria</taxon>
        <taxon>Chromatiales</taxon>
        <taxon>Chromatiaceae</taxon>
        <taxon>Rheinheimera</taxon>
    </lineage>
</organism>
<dbReference type="InterPro" id="IPR004323">
    <property type="entry name" value="Ion_tolerance_CutA"/>
</dbReference>
<sequence length="109" mass="12224">MTTTIQVILCNCPDEGTAEQIARQLLNTQQAACINIMPGVRSVYRWQGQIETSVEVTMLIKAPVTQFDAICQTICREHPYTVPEIIAVPVSQGFLPYLNWVNEECVPNE</sequence>
<gene>
    <name evidence="2" type="primary">cutA</name>
    <name evidence="2" type="ORF">ACFFJP_04405</name>
</gene>
<protein>
    <submittedName>
        <fullName evidence="2">Divalent-cation tolerance protein CutA</fullName>
    </submittedName>
</protein>
<proteinExistence type="inferred from homology"/>